<evidence type="ECO:0000313" key="2">
    <source>
        <dbReference type="EMBL" id="KAK2647112.1"/>
    </source>
</evidence>
<comment type="caution">
    <text evidence="2">The sequence shown here is derived from an EMBL/GenBank/DDBJ whole genome shotgun (WGS) entry which is preliminary data.</text>
</comment>
<accession>A0AAD9U3S9</accession>
<dbReference type="Pfam" id="PF01535">
    <property type="entry name" value="PPR"/>
    <property type="match status" value="2"/>
</dbReference>
<dbReference type="EMBL" id="JANJYI010000006">
    <property type="protein sequence ID" value="KAK2647112.1"/>
    <property type="molecule type" value="Genomic_DNA"/>
</dbReference>
<dbReference type="GO" id="GO:0009451">
    <property type="term" value="P:RNA modification"/>
    <property type="evidence" value="ECO:0007669"/>
    <property type="project" value="InterPro"/>
</dbReference>
<evidence type="ECO:0008006" key="4">
    <source>
        <dbReference type="Google" id="ProtNLM"/>
    </source>
</evidence>
<dbReference type="InterPro" id="IPR011990">
    <property type="entry name" value="TPR-like_helical_dom_sf"/>
</dbReference>
<name>A0AAD9U3S9_9ROSI</name>
<dbReference type="InterPro" id="IPR002885">
    <property type="entry name" value="PPR_rpt"/>
</dbReference>
<dbReference type="Gene3D" id="1.25.40.10">
    <property type="entry name" value="Tetratricopeptide repeat domain"/>
    <property type="match status" value="1"/>
</dbReference>
<keyword evidence="1" id="KW-0677">Repeat</keyword>
<reference evidence="2" key="1">
    <citation type="journal article" date="2023" name="Plant J.">
        <title>Genome sequences and population genomics provide insights into the demographic history, inbreeding, and mutation load of two 'living fossil' tree species of Dipteronia.</title>
        <authorList>
            <person name="Feng Y."/>
            <person name="Comes H.P."/>
            <person name="Chen J."/>
            <person name="Zhu S."/>
            <person name="Lu R."/>
            <person name="Zhang X."/>
            <person name="Li P."/>
            <person name="Qiu J."/>
            <person name="Olsen K.M."/>
            <person name="Qiu Y."/>
        </authorList>
    </citation>
    <scope>NUCLEOTIDE SEQUENCE</scope>
    <source>
        <strain evidence="2">KIB01</strain>
    </source>
</reference>
<sequence length="157" mass="17458">MCLFEQINKPDLATWNSLLTAHARNASASVGGINDADCCLSLGVSRLFNEMQNSRIRPNEITLVVLISACADLGALYQGMWAHAYVIRHGLKLNCYVGTSLINMYLKCGCLRLAYQTFDKLPQRDTSCYNAMIGGFAIQGNGRKALQIYENRRCISR</sequence>
<dbReference type="PANTHER" id="PTHR47926:SF450">
    <property type="entry name" value="DYW DOMAIN-CONTAINING PROTEIN"/>
    <property type="match status" value="1"/>
</dbReference>
<dbReference type="Proteomes" id="UP001280121">
    <property type="component" value="Unassembled WGS sequence"/>
</dbReference>
<evidence type="ECO:0000313" key="3">
    <source>
        <dbReference type="Proteomes" id="UP001280121"/>
    </source>
</evidence>
<dbReference type="NCBIfam" id="TIGR00756">
    <property type="entry name" value="PPR"/>
    <property type="match status" value="1"/>
</dbReference>
<protein>
    <recommendedName>
        <fullName evidence="4">Pentatricopeptide repeat-containing protein</fullName>
    </recommendedName>
</protein>
<organism evidence="2 3">
    <name type="scientific">Dipteronia dyeriana</name>
    <dbReference type="NCBI Taxonomy" id="168575"/>
    <lineage>
        <taxon>Eukaryota</taxon>
        <taxon>Viridiplantae</taxon>
        <taxon>Streptophyta</taxon>
        <taxon>Embryophyta</taxon>
        <taxon>Tracheophyta</taxon>
        <taxon>Spermatophyta</taxon>
        <taxon>Magnoliopsida</taxon>
        <taxon>eudicotyledons</taxon>
        <taxon>Gunneridae</taxon>
        <taxon>Pentapetalae</taxon>
        <taxon>rosids</taxon>
        <taxon>malvids</taxon>
        <taxon>Sapindales</taxon>
        <taxon>Sapindaceae</taxon>
        <taxon>Hippocastanoideae</taxon>
        <taxon>Acereae</taxon>
        <taxon>Dipteronia</taxon>
    </lineage>
</organism>
<proteinExistence type="predicted"/>
<keyword evidence="3" id="KW-1185">Reference proteome</keyword>
<evidence type="ECO:0000256" key="1">
    <source>
        <dbReference type="ARBA" id="ARBA00022737"/>
    </source>
</evidence>
<gene>
    <name evidence="2" type="ORF">Ddye_022307</name>
</gene>
<dbReference type="PANTHER" id="PTHR47926">
    <property type="entry name" value="PENTATRICOPEPTIDE REPEAT-CONTAINING PROTEIN"/>
    <property type="match status" value="1"/>
</dbReference>
<dbReference type="InterPro" id="IPR046960">
    <property type="entry name" value="PPR_At4g14850-like_plant"/>
</dbReference>
<dbReference type="AlphaFoldDB" id="A0AAD9U3S9"/>
<dbReference type="GO" id="GO:0003723">
    <property type="term" value="F:RNA binding"/>
    <property type="evidence" value="ECO:0007669"/>
    <property type="project" value="InterPro"/>
</dbReference>